<comment type="caution">
    <text evidence="3">The sequence shown here is derived from an EMBL/GenBank/DDBJ whole genome shotgun (WGS) entry which is preliminary data.</text>
</comment>
<evidence type="ECO:0000259" key="2">
    <source>
        <dbReference type="Pfam" id="PF07584"/>
    </source>
</evidence>
<name>A0A176TC14_9FLAO</name>
<evidence type="ECO:0000256" key="1">
    <source>
        <dbReference type="SAM" id="Phobius"/>
    </source>
</evidence>
<reference evidence="3 4" key="1">
    <citation type="submission" date="2016-02" db="EMBL/GenBank/DDBJ databases">
        <title>Draft genome sequence of Polaribacter atrinae KACC17473.</title>
        <authorList>
            <person name="Shin S.-K."/>
            <person name="Yi H."/>
        </authorList>
    </citation>
    <scope>NUCLEOTIDE SEQUENCE [LARGE SCALE GENOMIC DNA]</scope>
    <source>
        <strain evidence="3 4">KACC 17473</strain>
    </source>
</reference>
<dbReference type="STRING" id="1333662.LPB303_09870"/>
<keyword evidence="1" id="KW-0812">Transmembrane</keyword>
<organism evidence="3 4">
    <name type="scientific">Polaribacter atrinae</name>
    <dbReference type="NCBI Taxonomy" id="1333662"/>
    <lineage>
        <taxon>Bacteria</taxon>
        <taxon>Pseudomonadati</taxon>
        <taxon>Bacteroidota</taxon>
        <taxon>Flavobacteriia</taxon>
        <taxon>Flavobacteriales</taxon>
        <taxon>Flavobacteriaceae</taxon>
    </lineage>
</organism>
<sequence>MQFKNPEILYFLTLLIIPIIVHLFQLQKFIKVPFTNVAFLQKLAQQTRKSSRIKKWLILSTRMLLLTAIIVAFSQPYFSNKTASQTQHNFIYLDNSLSTNTKGIKGNLLQIAAQEIIENASEKDVYSLQTNSNFYDRIDKKELKNILLQVKETSKKIDLATILLKFDSKTKNKTNTSNNTVLISDLQNTYKNEFTNVTPPFSAIKLESVIKNNISIDSVFVNNSNANNFTLNVLIKNQGEAKSNIPIAVYNNNKLISKLSSSFKKDTLETIQFKIQNLPEFNGKIALNFSDTFAFDNVFFFTLKNDQKINVLSIGNKANFLAKIYTKNEFNLTESTVQNTNYNSILKQQLIILNEVENISEILSKKIIEFSKNGGILVIIPHKNLNLKAYNSLFKNLNLRKIQPKKIDTLKITNINFNHPLFQNVFSKKVTNFQYPTVQHYYPITSNNTSTIVAFENGTSFISEIKNRENKVFWISSSLDIKNSNFINSPLIVPVFYNFGKLSFKHPKLFYRIASENIIDIEINTEKDKVLKISNSENSFIPLQQKFQNKVSITTKEQPLKSGFYNIIKDADTIQKIAFNYAKEESLLNFLDLNELKETNKNITVSNSVADVFKKINKKNKVHWLWKWFLSLAIVSLLLEILILKFYKP</sequence>
<gene>
    <name evidence="3" type="ORF">LPB303_09870</name>
</gene>
<dbReference type="EMBL" id="LVWE01000033">
    <property type="protein sequence ID" value="OAD44955.1"/>
    <property type="molecule type" value="Genomic_DNA"/>
</dbReference>
<dbReference type="Proteomes" id="UP000076923">
    <property type="component" value="Unassembled WGS sequence"/>
</dbReference>
<proteinExistence type="predicted"/>
<keyword evidence="1" id="KW-1133">Transmembrane helix</keyword>
<accession>A0A176TC14</accession>
<dbReference type="AlphaFoldDB" id="A0A176TC14"/>
<dbReference type="InterPro" id="IPR024163">
    <property type="entry name" value="Aerotolerance_reg_N"/>
</dbReference>
<dbReference type="InterPro" id="IPR011933">
    <property type="entry name" value="Double_TM_dom"/>
</dbReference>
<dbReference type="RefSeq" id="WP_068449863.1">
    <property type="nucleotide sequence ID" value="NZ_CANKUV010000017.1"/>
</dbReference>
<dbReference type="OrthoDB" id="9810200at2"/>
<dbReference type="PANTHER" id="PTHR37464:SF1">
    <property type="entry name" value="BLL2463 PROTEIN"/>
    <property type="match status" value="1"/>
</dbReference>
<evidence type="ECO:0000313" key="4">
    <source>
        <dbReference type="Proteomes" id="UP000076923"/>
    </source>
</evidence>
<protein>
    <recommendedName>
        <fullName evidence="2">Aerotolerance regulator N-terminal domain-containing protein</fullName>
    </recommendedName>
</protein>
<feature type="transmembrane region" description="Helical" evidence="1">
    <location>
        <begin position="624"/>
        <end position="647"/>
    </location>
</feature>
<feature type="transmembrane region" description="Helical" evidence="1">
    <location>
        <begin position="6"/>
        <end position="24"/>
    </location>
</feature>
<keyword evidence="4" id="KW-1185">Reference proteome</keyword>
<evidence type="ECO:0000313" key="3">
    <source>
        <dbReference type="EMBL" id="OAD44955.1"/>
    </source>
</evidence>
<keyword evidence="1" id="KW-0472">Membrane</keyword>
<dbReference type="Pfam" id="PF07584">
    <property type="entry name" value="BatA"/>
    <property type="match status" value="1"/>
</dbReference>
<dbReference type="PANTHER" id="PTHR37464">
    <property type="entry name" value="BLL2463 PROTEIN"/>
    <property type="match status" value="1"/>
</dbReference>
<feature type="domain" description="Aerotolerance regulator N-terminal" evidence="2">
    <location>
        <begin position="1"/>
        <end position="76"/>
    </location>
</feature>
<dbReference type="NCBIfam" id="TIGR02226">
    <property type="entry name" value="two_anch"/>
    <property type="match status" value="1"/>
</dbReference>